<dbReference type="AlphaFoldDB" id="A0A0L0VK85"/>
<evidence type="ECO:0000313" key="3">
    <source>
        <dbReference type="Proteomes" id="UP000054564"/>
    </source>
</evidence>
<reference evidence="3" key="1">
    <citation type="submission" date="2014-03" db="EMBL/GenBank/DDBJ databases">
        <title>The Genome Sequence of Puccinia striiformis f. sp. tritici PST-78.</title>
        <authorList>
            <consortium name="The Broad Institute Genome Sequencing Platform"/>
            <person name="Cuomo C."/>
            <person name="Hulbert S."/>
            <person name="Chen X."/>
            <person name="Walker B."/>
            <person name="Young S.K."/>
            <person name="Zeng Q."/>
            <person name="Gargeya S."/>
            <person name="Fitzgerald M."/>
            <person name="Haas B."/>
            <person name="Abouelleil A."/>
            <person name="Alvarado L."/>
            <person name="Arachchi H.M."/>
            <person name="Berlin A.M."/>
            <person name="Chapman S.B."/>
            <person name="Goldberg J."/>
            <person name="Griggs A."/>
            <person name="Gujja S."/>
            <person name="Hansen M."/>
            <person name="Howarth C."/>
            <person name="Imamovic A."/>
            <person name="Larimer J."/>
            <person name="McCowan C."/>
            <person name="Montmayeur A."/>
            <person name="Murphy C."/>
            <person name="Neiman D."/>
            <person name="Pearson M."/>
            <person name="Priest M."/>
            <person name="Roberts A."/>
            <person name="Saif S."/>
            <person name="Shea T."/>
            <person name="Sisk P."/>
            <person name="Sykes S."/>
            <person name="Wortman J."/>
            <person name="Nusbaum C."/>
            <person name="Birren B."/>
        </authorList>
    </citation>
    <scope>NUCLEOTIDE SEQUENCE [LARGE SCALE GENOMIC DNA]</scope>
    <source>
        <strain evidence="3">race PST-78</strain>
    </source>
</reference>
<protein>
    <submittedName>
        <fullName evidence="2">Uncharacterized protein</fullName>
    </submittedName>
</protein>
<name>A0A0L0VK85_9BASI</name>
<gene>
    <name evidence="2" type="ORF">PSTG_07119</name>
</gene>
<evidence type="ECO:0000313" key="2">
    <source>
        <dbReference type="EMBL" id="KNE99626.1"/>
    </source>
</evidence>
<evidence type="ECO:0000256" key="1">
    <source>
        <dbReference type="SAM" id="MobiDB-lite"/>
    </source>
</evidence>
<sequence length="258" mass="27978">MPTTPISSRSTSPSSGEDTGSIRGSIEFGEILSDEASHSAGSVVPDSDESFQCRGLSCESFGSQNLSLESFQCQGVSPSDLLPHHDWRSLSSESFQCRGLSLLSSSDSSCESFQCRGLSWQDLSSHTRPDPPLPGPNALFYTHADGNPRRNRNFLGLTLNLTGISTFEHQVLALEGCLESGNEAALLKPSDEVELLLESAAPSLPQSASPIDTTHPVIISTSVPMLGSSRLRELKLKRSRKTRLRGFKRTLKKFVKIL</sequence>
<dbReference type="OrthoDB" id="10298484at2759"/>
<feature type="region of interest" description="Disordered" evidence="1">
    <location>
        <begin position="1"/>
        <end position="26"/>
    </location>
</feature>
<dbReference type="EMBL" id="AJIL01000044">
    <property type="protein sequence ID" value="KNE99626.1"/>
    <property type="molecule type" value="Genomic_DNA"/>
</dbReference>
<proteinExistence type="predicted"/>
<keyword evidence="3" id="KW-1185">Reference proteome</keyword>
<accession>A0A0L0VK85</accession>
<dbReference type="Proteomes" id="UP000054564">
    <property type="component" value="Unassembled WGS sequence"/>
</dbReference>
<feature type="compositionally biased region" description="Low complexity" evidence="1">
    <location>
        <begin position="1"/>
        <end position="15"/>
    </location>
</feature>
<organism evidence="2 3">
    <name type="scientific">Puccinia striiformis f. sp. tritici PST-78</name>
    <dbReference type="NCBI Taxonomy" id="1165861"/>
    <lineage>
        <taxon>Eukaryota</taxon>
        <taxon>Fungi</taxon>
        <taxon>Dikarya</taxon>
        <taxon>Basidiomycota</taxon>
        <taxon>Pucciniomycotina</taxon>
        <taxon>Pucciniomycetes</taxon>
        <taxon>Pucciniales</taxon>
        <taxon>Pucciniaceae</taxon>
        <taxon>Puccinia</taxon>
    </lineage>
</organism>
<comment type="caution">
    <text evidence="2">The sequence shown here is derived from an EMBL/GenBank/DDBJ whole genome shotgun (WGS) entry which is preliminary data.</text>
</comment>